<dbReference type="GO" id="GO:0009253">
    <property type="term" value="P:peptidoglycan catabolic process"/>
    <property type="evidence" value="ECO:0007669"/>
    <property type="project" value="InterPro"/>
</dbReference>
<accession>K1T5S4</accession>
<evidence type="ECO:0000313" key="1">
    <source>
        <dbReference type="EMBL" id="EKC61640.1"/>
    </source>
</evidence>
<dbReference type="EMBL" id="AJWY01008287">
    <property type="protein sequence ID" value="EKC61640.1"/>
    <property type="molecule type" value="Genomic_DNA"/>
</dbReference>
<dbReference type="SUPFAM" id="SSF55846">
    <property type="entry name" value="N-acetylmuramoyl-L-alanine amidase-like"/>
    <property type="match status" value="1"/>
</dbReference>
<proteinExistence type="predicted"/>
<organism evidence="1">
    <name type="scientific">human gut metagenome</name>
    <dbReference type="NCBI Taxonomy" id="408170"/>
    <lineage>
        <taxon>unclassified sequences</taxon>
        <taxon>metagenomes</taxon>
        <taxon>organismal metagenomes</taxon>
    </lineage>
</organism>
<name>K1T5S4_9ZZZZ</name>
<feature type="non-terminal residue" evidence="1">
    <location>
        <position position="157"/>
    </location>
</feature>
<dbReference type="GO" id="GO:0008745">
    <property type="term" value="F:N-acetylmuramoyl-L-alanine amidase activity"/>
    <property type="evidence" value="ECO:0007669"/>
    <property type="project" value="InterPro"/>
</dbReference>
<dbReference type="Gene3D" id="3.40.80.10">
    <property type="entry name" value="Peptidoglycan recognition protein-like"/>
    <property type="match status" value="1"/>
</dbReference>
<protein>
    <submittedName>
        <fullName evidence="1">N-acetylmuramoyl-L-alanine amidase</fullName>
    </submittedName>
</protein>
<sequence>MCVQSGYNYEKAFQNTVNVCKQLMKQYGIDAAHVLQHYDVCAKNCPSTIRAKGDWNRFKRLIGSSETVTVEKYYRTRKTWTDSKSQIGAYKSLENAKKEWKQGYTIYDWNGKAVYPVQTSKKAVVLTGKFETQLPIIREGNSGVAVSVLQSVLGVTV</sequence>
<gene>
    <name evidence="1" type="ORF">LEA_12251</name>
</gene>
<reference evidence="1" key="1">
    <citation type="journal article" date="2013" name="Environ. Microbiol.">
        <title>Microbiota from the distal guts of lean and obese adolescents exhibit partial functional redundancy besides clear differences in community structure.</title>
        <authorList>
            <person name="Ferrer M."/>
            <person name="Ruiz A."/>
            <person name="Lanza F."/>
            <person name="Haange S.B."/>
            <person name="Oberbach A."/>
            <person name="Till H."/>
            <person name="Bargiela R."/>
            <person name="Campoy C."/>
            <person name="Segura M.T."/>
            <person name="Richter M."/>
            <person name="von Bergen M."/>
            <person name="Seifert J."/>
            <person name="Suarez A."/>
        </authorList>
    </citation>
    <scope>NUCLEOTIDE SEQUENCE</scope>
</reference>
<comment type="caution">
    <text evidence="1">The sequence shown here is derived from an EMBL/GenBank/DDBJ whole genome shotgun (WGS) entry which is preliminary data.</text>
</comment>
<dbReference type="AlphaFoldDB" id="K1T5S4"/>
<dbReference type="InterPro" id="IPR036505">
    <property type="entry name" value="Amidase/PGRP_sf"/>
</dbReference>